<sequence>MQAAVEEVIGTIQANPETRAGDLAKITAVVQRQFLPYTDFERTTRLAVGNAWRDATPEQRRQLFEQFQTLLVRSYALSLAQLREQNVKFRYKPAQSGSNATDAVVETRVLNNGDETQIDYRLQRTPAGWKIYDINMMGAWLIEVYRNQFADILAHGGVDGLLKYLSRHNAKQAAGT</sequence>
<dbReference type="Pfam" id="PF05494">
    <property type="entry name" value="MlaC"/>
    <property type="match status" value="1"/>
</dbReference>
<name>A0ABT7XR21_9NEIS</name>
<dbReference type="PANTHER" id="PTHR36573">
    <property type="entry name" value="INTERMEMBRANE PHOSPHOLIPID TRANSPORT SYSTEM BINDING PROTEIN MLAC"/>
    <property type="match status" value="1"/>
</dbReference>
<reference evidence="1" key="1">
    <citation type="submission" date="2023-06" db="EMBL/GenBank/DDBJ databases">
        <authorList>
            <person name="Zhang S."/>
        </authorList>
    </citation>
    <scope>NUCLEOTIDE SEQUENCE</scope>
    <source>
        <strain evidence="1">SG2303</strain>
    </source>
</reference>
<dbReference type="InterPro" id="IPR008869">
    <property type="entry name" value="MlaC/ttg2D"/>
</dbReference>
<accession>A0ABT7XR21</accession>
<dbReference type="Proteomes" id="UP001168540">
    <property type="component" value="Unassembled WGS sequence"/>
</dbReference>
<proteinExistence type="predicted"/>
<comment type="caution">
    <text evidence="1">The sequence shown here is derived from an EMBL/GenBank/DDBJ whole genome shotgun (WGS) entry which is preliminary data.</text>
</comment>
<dbReference type="Gene3D" id="1.10.10.640">
    <property type="entry name" value="phospholipid-binding protein"/>
    <property type="match status" value="1"/>
</dbReference>
<keyword evidence="2" id="KW-1185">Reference proteome</keyword>
<dbReference type="RefSeq" id="WP_289830913.1">
    <property type="nucleotide sequence ID" value="NZ_JAUEDK010000028.1"/>
</dbReference>
<evidence type="ECO:0000313" key="1">
    <source>
        <dbReference type="EMBL" id="MDN0076234.1"/>
    </source>
</evidence>
<dbReference type="Gene3D" id="3.10.450.50">
    <property type="match status" value="1"/>
</dbReference>
<dbReference type="PANTHER" id="PTHR36573:SF1">
    <property type="entry name" value="INTERMEMBRANE PHOSPHOLIPID TRANSPORT SYSTEM BINDING PROTEIN MLAC"/>
    <property type="match status" value="1"/>
</dbReference>
<protein>
    <submittedName>
        <fullName evidence="1">ABC transporter substrate-binding protein</fullName>
    </submittedName>
</protein>
<organism evidence="1 2">
    <name type="scientific">Crenobacter oryzisoli</name>
    <dbReference type="NCBI Taxonomy" id="3056844"/>
    <lineage>
        <taxon>Bacteria</taxon>
        <taxon>Pseudomonadati</taxon>
        <taxon>Pseudomonadota</taxon>
        <taxon>Betaproteobacteria</taxon>
        <taxon>Neisseriales</taxon>
        <taxon>Neisseriaceae</taxon>
        <taxon>Crenobacter</taxon>
    </lineage>
</organism>
<gene>
    <name evidence="1" type="ORF">QU481_15210</name>
</gene>
<evidence type="ECO:0000313" key="2">
    <source>
        <dbReference type="Proteomes" id="UP001168540"/>
    </source>
</evidence>
<dbReference type="EMBL" id="JAUEDK010000028">
    <property type="protein sequence ID" value="MDN0076234.1"/>
    <property type="molecule type" value="Genomic_DNA"/>
</dbReference>